<dbReference type="Proteomes" id="UP000198823">
    <property type="component" value="Unassembled WGS sequence"/>
</dbReference>
<dbReference type="SUPFAM" id="SSF48371">
    <property type="entry name" value="ARM repeat"/>
    <property type="match status" value="1"/>
</dbReference>
<evidence type="ECO:0000313" key="4">
    <source>
        <dbReference type="Proteomes" id="UP000198823"/>
    </source>
</evidence>
<dbReference type="InterPro" id="IPR011989">
    <property type="entry name" value="ARM-like"/>
</dbReference>
<dbReference type="OrthoDB" id="420201at2"/>
<evidence type="ECO:0000313" key="3">
    <source>
        <dbReference type="EMBL" id="SDE49086.1"/>
    </source>
</evidence>
<dbReference type="InterPro" id="IPR004155">
    <property type="entry name" value="PBS_lyase_HEAT"/>
</dbReference>
<dbReference type="PANTHER" id="PTHR12697:SF37">
    <property type="entry name" value="CONSERVED VIRULENCE FACTOR C"/>
    <property type="match status" value="1"/>
</dbReference>
<dbReference type="SMART" id="SM00567">
    <property type="entry name" value="EZ_HEAT"/>
    <property type="match status" value="3"/>
</dbReference>
<dbReference type="Pfam" id="PF13646">
    <property type="entry name" value="HEAT_2"/>
    <property type="match status" value="1"/>
</dbReference>
<dbReference type="InterPro" id="IPR025989">
    <property type="entry name" value="Virulence_F_dom"/>
</dbReference>
<dbReference type="RefSeq" id="WP_092097231.1">
    <property type="nucleotide sequence ID" value="NZ_FNAR01000010.1"/>
</dbReference>
<reference evidence="2 5" key="2">
    <citation type="submission" date="2018-12" db="EMBL/GenBank/DDBJ databases">
        <title>Comparitive functional genomics of dry heat resistant strains isolated from the viking spacecraft.</title>
        <authorList>
            <person name="Seuylemezian A."/>
            <person name="Vaishampayan P."/>
        </authorList>
    </citation>
    <scope>NUCLEOTIDE SEQUENCE [LARGE SCALE GENOMIC DNA]</scope>
    <source>
        <strain evidence="2 5">M6-11</strain>
    </source>
</reference>
<feature type="domain" description="Scaffold protein Nfu/NifU N-terminal" evidence="1">
    <location>
        <begin position="4"/>
        <end position="90"/>
    </location>
</feature>
<dbReference type="InterPro" id="IPR014824">
    <property type="entry name" value="Nfu/NifU_N"/>
</dbReference>
<dbReference type="EMBL" id="RWGW01000013">
    <property type="protein sequence ID" value="RSK30988.1"/>
    <property type="molecule type" value="Genomic_DNA"/>
</dbReference>
<protein>
    <submittedName>
        <fullName evidence="3">HEAT repeat-containing protein</fullName>
    </submittedName>
    <submittedName>
        <fullName evidence="2">Virulence factor</fullName>
    </submittedName>
</protein>
<dbReference type="Pfam" id="PF08712">
    <property type="entry name" value="Nfu_N"/>
    <property type="match status" value="1"/>
</dbReference>
<dbReference type="Pfam" id="PF13769">
    <property type="entry name" value="Virulence_fact"/>
    <property type="match status" value="1"/>
</dbReference>
<gene>
    <name evidence="2" type="ORF">EJA12_09735</name>
    <name evidence="3" type="ORF">SAMN04488126_11010</name>
</gene>
<organism evidence="3 4">
    <name type="scientific">Bhargavaea beijingensis</name>
    <dbReference type="NCBI Taxonomy" id="426756"/>
    <lineage>
        <taxon>Bacteria</taxon>
        <taxon>Bacillati</taxon>
        <taxon>Bacillota</taxon>
        <taxon>Bacilli</taxon>
        <taxon>Bacillales</taxon>
        <taxon>Caryophanaceae</taxon>
        <taxon>Bhargavaea</taxon>
    </lineage>
</organism>
<evidence type="ECO:0000313" key="5">
    <source>
        <dbReference type="Proteomes" id="UP000272481"/>
    </source>
</evidence>
<dbReference type="PANTHER" id="PTHR12697">
    <property type="entry name" value="PBS LYASE HEAT-LIKE PROTEIN"/>
    <property type="match status" value="1"/>
</dbReference>
<dbReference type="STRING" id="426756.SAMN04488126_11010"/>
<dbReference type="SUPFAM" id="SSF110836">
    <property type="entry name" value="Hypothetical protein SAV1430"/>
    <property type="match status" value="1"/>
</dbReference>
<proteinExistence type="predicted"/>
<dbReference type="Gene3D" id="3.30.1370.70">
    <property type="entry name" value="Scaffold protein Nfu/NifU, N-terminal domain"/>
    <property type="match status" value="1"/>
</dbReference>
<reference evidence="3 4" key="1">
    <citation type="submission" date="2016-10" db="EMBL/GenBank/DDBJ databases">
        <authorList>
            <person name="de Groot N.N."/>
        </authorList>
    </citation>
    <scope>NUCLEOTIDE SEQUENCE [LARGE SCALE GENOMIC DNA]</scope>
    <source>
        <strain evidence="3 4">CGMCC 1.6762</strain>
    </source>
</reference>
<dbReference type="EMBL" id="FNAR01000010">
    <property type="protein sequence ID" value="SDE49086.1"/>
    <property type="molecule type" value="Genomic_DNA"/>
</dbReference>
<dbReference type="Gene3D" id="1.25.10.10">
    <property type="entry name" value="Leucine-rich Repeat Variant"/>
    <property type="match status" value="1"/>
</dbReference>
<name>A0A1G7DDN5_9BACL</name>
<evidence type="ECO:0000313" key="2">
    <source>
        <dbReference type="EMBL" id="RSK30988.1"/>
    </source>
</evidence>
<evidence type="ECO:0000259" key="1">
    <source>
        <dbReference type="SMART" id="SM00932"/>
    </source>
</evidence>
<dbReference type="AlphaFoldDB" id="A0A1G7DDN5"/>
<dbReference type="GO" id="GO:0016491">
    <property type="term" value="F:oxidoreductase activity"/>
    <property type="evidence" value="ECO:0007669"/>
    <property type="project" value="TreeGrafter"/>
</dbReference>
<sequence>MKIVTIEPTPSPNSMKIVIDRELPFGRAFNYKPDSLEEAPEFIRQIFEIEGVKGIYHVMDFLAIERSGKYDWEPILAGVREVFGEEQEQESTEAAEADEHFGEVYIHIQQYKGVPLQVKVFDDRGEERFGLGQRFVDAMNVLMEGDDENYILQRKWADYGIRYGDKKEIGEEIVKELEAAYPQERLDAIMEAGSETKEAPVLGRRNVTLEEYRAAGSWEERFRLLDQLPDPDMSDVPLLMEALKDEKMSVRRLAVVYLGMIEDAAVVPYIEQAMEDKSAPVRRTAADAMSDLGFPEFEDLAIRTLKDKSKIVRWRGAMYLYETGTKKALPALKEMEDDPEFEVKLQAKMAAARIEGGEEAKGSMWKQMTEMRTKAKGE</sequence>
<dbReference type="InterPro" id="IPR016024">
    <property type="entry name" value="ARM-type_fold"/>
</dbReference>
<dbReference type="InterPro" id="IPR036498">
    <property type="entry name" value="Nfu/NifU_N_sf"/>
</dbReference>
<dbReference type="SMART" id="SM00932">
    <property type="entry name" value="Nfu_N"/>
    <property type="match status" value="1"/>
</dbReference>
<dbReference type="Proteomes" id="UP000272481">
    <property type="component" value="Unassembled WGS sequence"/>
</dbReference>
<accession>A0A1G7DDN5</accession>
<keyword evidence="5" id="KW-1185">Reference proteome</keyword>